<dbReference type="PANTHER" id="PTHR30008">
    <property type="entry name" value="EXODEOXYRIBONUCLEASE 7 LARGE SUBUNIT"/>
    <property type="match status" value="1"/>
</dbReference>
<dbReference type="GO" id="GO:0008855">
    <property type="term" value="F:exodeoxyribonuclease VII activity"/>
    <property type="evidence" value="ECO:0007669"/>
    <property type="project" value="UniProtKB-UniRule"/>
</dbReference>
<gene>
    <name evidence="5 9" type="primary">xseA</name>
    <name evidence="9" type="ORF">Poly30_21810</name>
</gene>
<dbReference type="InterPro" id="IPR025824">
    <property type="entry name" value="OB-fold_nuc-bd_dom"/>
</dbReference>
<keyword evidence="1 5" id="KW-0963">Cytoplasm</keyword>
<dbReference type="GO" id="GO:0005737">
    <property type="term" value="C:cytoplasm"/>
    <property type="evidence" value="ECO:0007669"/>
    <property type="project" value="UniProtKB-SubCell"/>
</dbReference>
<reference evidence="9 10" key="1">
    <citation type="submission" date="2019-02" db="EMBL/GenBank/DDBJ databases">
        <title>Deep-cultivation of Planctomycetes and their phenomic and genomic characterization uncovers novel biology.</title>
        <authorList>
            <person name="Wiegand S."/>
            <person name="Jogler M."/>
            <person name="Boedeker C."/>
            <person name="Pinto D."/>
            <person name="Vollmers J."/>
            <person name="Rivas-Marin E."/>
            <person name="Kohn T."/>
            <person name="Peeters S.H."/>
            <person name="Heuer A."/>
            <person name="Rast P."/>
            <person name="Oberbeckmann S."/>
            <person name="Bunk B."/>
            <person name="Jeske O."/>
            <person name="Meyerdierks A."/>
            <person name="Storesund J.E."/>
            <person name="Kallscheuer N."/>
            <person name="Luecker S."/>
            <person name="Lage O.M."/>
            <person name="Pohl T."/>
            <person name="Merkel B.J."/>
            <person name="Hornburger P."/>
            <person name="Mueller R.-W."/>
            <person name="Bruemmer F."/>
            <person name="Labrenz M."/>
            <person name="Spormann A.M."/>
            <person name="Op den Camp H."/>
            <person name="Overmann J."/>
            <person name="Amann R."/>
            <person name="Jetten M.S.M."/>
            <person name="Mascher T."/>
            <person name="Medema M.H."/>
            <person name="Devos D.P."/>
            <person name="Kaster A.-K."/>
            <person name="Ovreas L."/>
            <person name="Rohde M."/>
            <person name="Galperin M.Y."/>
            <person name="Jogler C."/>
        </authorList>
    </citation>
    <scope>NUCLEOTIDE SEQUENCE [LARGE SCALE GENOMIC DNA]</scope>
    <source>
        <strain evidence="9 10">Poly30</strain>
    </source>
</reference>
<keyword evidence="4 5" id="KW-0269">Exonuclease</keyword>
<feature type="domain" description="OB-fold nucleic acid binding" evidence="8">
    <location>
        <begin position="3"/>
        <end position="93"/>
    </location>
</feature>
<dbReference type="InterPro" id="IPR003753">
    <property type="entry name" value="Exonuc_VII_L"/>
</dbReference>
<dbReference type="HAMAP" id="MF_00378">
    <property type="entry name" value="Exonuc_7_L"/>
    <property type="match status" value="1"/>
</dbReference>
<protein>
    <recommendedName>
        <fullName evidence="5">Exodeoxyribonuclease 7 large subunit</fullName>
        <ecNumber evidence="5">3.1.11.6</ecNumber>
    </recommendedName>
    <alternativeName>
        <fullName evidence="5">Exodeoxyribonuclease VII large subunit</fullName>
        <shortName evidence="5">Exonuclease VII large subunit</shortName>
    </alternativeName>
</protein>
<dbReference type="Pfam" id="PF02601">
    <property type="entry name" value="Exonuc_VII_L"/>
    <property type="match status" value="1"/>
</dbReference>
<evidence type="ECO:0000256" key="5">
    <source>
        <dbReference type="HAMAP-Rule" id="MF_00378"/>
    </source>
</evidence>
<keyword evidence="10" id="KW-1185">Reference proteome</keyword>
<comment type="subunit">
    <text evidence="5">Heterooligomer composed of large and small subunits.</text>
</comment>
<dbReference type="GO" id="GO:0003676">
    <property type="term" value="F:nucleic acid binding"/>
    <property type="evidence" value="ECO:0007669"/>
    <property type="project" value="InterPro"/>
</dbReference>
<evidence type="ECO:0000259" key="7">
    <source>
        <dbReference type="Pfam" id="PF02601"/>
    </source>
</evidence>
<dbReference type="PANTHER" id="PTHR30008:SF0">
    <property type="entry name" value="EXODEOXYRIBONUCLEASE 7 LARGE SUBUNIT"/>
    <property type="match status" value="1"/>
</dbReference>
<keyword evidence="2 5" id="KW-0540">Nuclease</keyword>
<dbReference type="RefSeq" id="WP_419191236.1">
    <property type="nucleotide sequence ID" value="NZ_CP036434.1"/>
</dbReference>
<dbReference type="NCBIfam" id="TIGR00237">
    <property type="entry name" value="xseA"/>
    <property type="match status" value="1"/>
</dbReference>
<sequence>MGELTARIDAALKRFGRVAVEGEISRPKTVASGHVFFTLKDARAAIDAKIWRGQLQKALPPGMKLEDGARVVCHGTLDVYAPYGKHSLIVDRVEARGIGALLADLERLKAQLREEGLFDQRRPLPRFPRMVGVVTSRDADAWRDFLRTRSLRWAGYPVRIAHSRVQGKTAANEIARAIQALDRSGVDVIVVCRGGGAIEDLWCFNEEVVARAIHACSVPVVTGVGHETDTTLADFVADHRAHTPTDAAQTVLPDQRAIRDAIDRQSAYLGDVIERLLAHREERLARAGRSRALNFPGVLVQERAQRLDGLGRRARASLEARIAERATRLERMASRLERQSPLARLARVEERLGALHGRLQSHVDRRLEVAGERLGRAGASQVAAMERILERATRRLEPAARTLEAVSPLAVLERGYSITQTAGGVVVTDPTTLAKGAVLKTIVRGGEVESTVVEARAKPAKE</sequence>
<dbReference type="EMBL" id="CP036434">
    <property type="protein sequence ID" value="QDV06666.1"/>
    <property type="molecule type" value="Genomic_DNA"/>
</dbReference>
<comment type="similarity">
    <text evidence="5 6">Belongs to the XseA family.</text>
</comment>
<accession>A0A518ERF6</accession>
<evidence type="ECO:0000313" key="10">
    <source>
        <dbReference type="Proteomes" id="UP000320390"/>
    </source>
</evidence>
<organism evidence="9 10">
    <name type="scientific">Saltatorellus ferox</name>
    <dbReference type="NCBI Taxonomy" id="2528018"/>
    <lineage>
        <taxon>Bacteria</taxon>
        <taxon>Pseudomonadati</taxon>
        <taxon>Planctomycetota</taxon>
        <taxon>Planctomycetia</taxon>
        <taxon>Planctomycetia incertae sedis</taxon>
        <taxon>Saltatorellus</taxon>
    </lineage>
</organism>
<comment type="subcellular location">
    <subcellularLocation>
        <location evidence="5 6">Cytoplasm</location>
    </subcellularLocation>
</comment>
<evidence type="ECO:0000256" key="4">
    <source>
        <dbReference type="ARBA" id="ARBA00022839"/>
    </source>
</evidence>
<name>A0A518ERF6_9BACT</name>
<proteinExistence type="inferred from homology"/>
<feature type="domain" description="Exonuclease VII large subunit C-terminal" evidence="7">
    <location>
        <begin position="120"/>
        <end position="450"/>
    </location>
</feature>
<dbReference type="GO" id="GO:0006308">
    <property type="term" value="P:DNA catabolic process"/>
    <property type="evidence" value="ECO:0007669"/>
    <property type="project" value="UniProtKB-UniRule"/>
</dbReference>
<keyword evidence="3 5" id="KW-0378">Hydrolase</keyword>
<evidence type="ECO:0000256" key="1">
    <source>
        <dbReference type="ARBA" id="ARBA00022490"/>
    </source>
</evidence>
<evidence type="ECO:0000259" key="8">
    <source>
        <dbReference type="Pfam" id="PF13742"/>
    </source>
</evidence>
<evidence type="ECO:0000256" key="2">
    <source>
        <dbReference type="ARBA" id="ARBA00022722"/>
    </source>
</evidence>
<evidence type="ECO:0000256" key="3">
    <source>
        <dbReference type="ARBA" id="ARBA00022801"/>
    </source>
</evidence>
<dbReference type="EC" id="3.1.11.6" evidence="5"/>
<dbReference type="Pfam" id="PF13742">
    <property type="entry name" value="tRNA_anti_2"/>
    <property type="match status" value="1"/>
</dbReference>
<dbReference type="Proteomes" id="UP000320390">
    <property type="component" value="Chromosome"/>
</dbReference>
<dbReference type="CDD" id="cd04489">
    <property type="entry name" value="ExoVII_LU_OBF"/>
    <property type="match status" value="1"/>
</dbReference>
<dbReference type="AlphaFoldDB" id="A0A518ERF6"/>
<dbReference type="GO" id="GO:0009318">
    <property type="term" value="C:exodeoxyribonuclease VII complex"/>
    <property type="evidence" value="ECO:0007669"/>
    <property type="project" value="UniProtKB-UniRule"/>
</dbReference>
<evidence type="ECO:0000313" key="9">
    <source>
        <dbReference type="EMBL" id="QDV06666.1"/>
    </source>
</evidence>
<dbReference type="InterPro" id="IPR020579">
    <property type="entry name" value="Exonuc_VII_lsu_C"/>
</dbReference>
<comment type="catalytic activity">
    <reaction evidence="5 6">
        <text>Exonucleolytic cleavage in either 5'- to 3'- or 3'- to 5'-direction to yield nucleoside 5'-phosphates.</text>
        <dbReference type="EC" id="3.1.11.6"/>
    </reaction>
</comment>
<comment type="function">
    <text evidence="5">Bidirectionally degrades single-stranded DNA into large acid-insoluble oligonucleotides, which are then degraded further into small acid-soluble oligonucleotides.</text>
</comment>
<evidence type="ECO:0000256" key="6">
    <source>
        <dbReference type="RuleBase" id="RU004355"/>
    </source>
</evidence>